<dbReference type="OrthoDB" id="10267969at2759"/>
<evidence type="ECO:0000256" key="1">
    <source>
        <dbReference type="ARBA" id="ARBA00004141"/>
    </source>
</evidence>
<evidence type="ECO:0000313" key="8">
    <source>
        <dbReference type="EMBL" id="RPA80740.1"/>
    </source>
</evidence>
<proteinExistence type="inferred from homology"/>
<organism evidence="8 9">
    <name type="scientific">Ascobolus immersus RN42</name>
    <dbReference type="NCBI Taxonomy" id="1160509"/>
    <lineage>
        <taxon>Eukaryota</taxon>
        <taxon>Fungi</taxon>
        <taxon>Dikarya</taxon>
        <taxon>Ascomycota</taxon>
        <taxon>Pezizomycotina</taxon>
        <taxon>Pezizomycetes</taxon>
        <taxon>Pezizales</taxon>
        <taxon>Ascobolaceae</taxon>
        <taxon>Ascobolus</taxon>
    </lineage>
</organism>
<name>A0A3N4I9D3_ASCIM</name>
<dbReference type="GO" id="GO:0005778">
    <property type="term" value="C:peroxisomal membrane"/>
    <property type="evidence" value="ECO:0007669"/>
    <property type="project" value="TreeGrafter"/>
</dbReference>
<dbReference type="Pfam" id="PF04117">
    <property type="entry name" value="Mpv17_PMP22"/>
    <property type="match status" value="1"/>
</dbReference>
<keyword evidence="3 6" id="KW-0812">Transmembrane</keyword>
<evidence type="ECO:0000256" key="6">
    <source>
        <dbReference type="RuleBase" id="RU363053"/>
    </source>
</evidence>
<dbReference type="EMBL" id="ML119685">
    <property type="protein sequence ID" value="RPA80740.1"/>
    <property type="molecule type" value="Genomic_DNA"/>
</dbReference>
<comment type="subcellular location">
    <subcellularLocation>
        <location evidence="1">Membrane</location>
        <topology evidence="1">Multi-pass membrane protein</topology>
    </subcellularLocation>
</comment>
<dbReference type="PANTHER" id="PTHR11266:SF80">
    <property type="entry name" value="PEROXISOMAL MEMBRANE PROTEIN 2"/>
    <property type="match status" value="1"/>
</dbReference>
<dbReference type="PANTHER" id="PTHR11266">
    <property type="entry name" value="PEROXISOMAL MEMBRANE PROTEIN 2, PXMP2 MPV17"/>
    <property type="match status" value="1"/>
</dbReference>
<accession>A0A3N4I9D3</accession>
<evidence type="ECO:0000313" key="9">
    <source>
        <dbReference type="Proteomes" id="UP000275078"/>
    </source>
</evidence>
<keyword evidence="9" id="KW-1185">Reference proteome</keyword>
<evidence type="ECO:0000256" key="7">
    <source>
        <dbReference type="SAM" id="SignalP"/>
    </source>
</evidence>
<evidence type="ECO:0000256" key="2">
    <source>
        <dbReference type="ARBA" id="ARBA00006824"/>
    </source>
</evidence>
<dbReference type="InterPro" id="IPR007248">
    <property type="entry name" value="Mpv17_PMP22"/>
</dbReference>
<evidence type="ECO:0000256" key="4">
    <source>
        <dbReference type="ARBA" id="ARBA00022989"/>
    </source>
</evidence>
<keyword evidence="4 6" id="KW-1133">Transmembrane helix</keyword>
<gene>
    <name evidence="8" type="ORF">BJ508DRAFT_376916</name>
</gene>
<evidence type="ECO:0000256" key="3">
    <source>
        <dbReference type="ARBA" id="ARBA00022692"/>
    </source>
</evidence>
<evidence type="ECO:0000256" key="5">
    <source>
        <dbReference type="ARBA" id="ARBA00023136"/>
    </source>
</evidence>
<feature type="chain" id="PRO_5018314858" description="Integral membrane protein, Mpv17/PMP22 family" evidence="7">
    <location>
        <begin position="24"/>
        <end position="190"/>
    </location>
</feature>
<dbReference type="Proteomes" id="UP000275078">
    <property type="component" value="Unassembled WGS sequence"/>
</dbReference>
<protein>
    <recommendedName>
        <fullName evidence="10">Integral membrane protein, Mpv17/PMP22 family</fullName>
    </recommendedName>
</protein>
<dbReference type="AlphaFoldDB" id="A0A3N4I9D3"/>
<sequence length="190" mass="21109">MPSPIATATLQSAFLSLLSNVIAQTISAYNDNKPFTLNIQPILQFVLYSLISTPPNFIWQETLEEWFPGQVPVTKKVDEKKTVTVTETRLSKSNTIKKFVTDQLVGAPLNTIAFLICMKGFSVKGNNQEAVMGVLNEVHRDFIPMHLASLKLWPAVGLISLIFVPVQHRIVFGSLIALGWNIYLGLVLNN</sequence>
<keyword evidence="7" id="KW-0732">Signal</keyword>
<comment type="similarity">
    <text evidence="2 6">Belongs to the peroxisomal membrane protein PXMP2/4 family.</text>
</comment>
<feature type="transmembrane region" description="Helical" evidence="6">
    <location>
        <begin position="142"/>
        <end position="164"/>
    </location>
</feature>
<evidence type="ECO:0008006" key="10">
    <source>
        <dbReference type="Google" id="ProtNLM"/>
    </source>
</evidence>
<feature type="transmembrane region" description="Helical" evidence="6">
    <location>
        <begin position="170"/>
        <end position="188"/>
    </location>
</feature>
<reference evidence="8 9" key="1">
    <citation type="journal article" date="2018" name="Nat. Ecol. Evol.">
        <title>Pezizomycetes genomes reveal the molecular basis of ectomycorrhizal truffle lifestyle.</title>
        <authorList>
            <person name="Murat C."/>
            <person name="Payen T."/>
            <person name="Noel B."/>
            <person name="Kuo A."/>
            <person name="Morin E."/>
            <person name="Chen J."/>
            <person name="Kohler A."/>
            <person name="Krizsan K."/>
            <person name="Balestrini R."/>
            <person name="Da Silva C."/>
            <person name="Montanini B."/>
            <person name="Hainaut M."/>
            <person name="Levati E."/>
            <person name="Barry K.W."/>
            <person name="Belfiori B."/>
            <person name="Cichocki N."/>
            <person name="Clum A."/>
            <person name="Dockter R.B."/>
            <person name="Fauchery L."/>
            <person name="Guy J."/>
            <person name="Iotti M."/>
            <person name="Le Tacon F."/>
            <person name="Lindquist E.A."/>
            <person name="Lipzen A."/>
            <person name="Malagnac F."/>
            <person name="Mello A."/>
            <person name="Molinier V."/>
            <person name="Miyauchi S."/>
            <person name="Poulain J."/>
            <person name="Riccioni C."/>
            <person name="Rubini A."/>
            <person name="Sitrit Y."/>
            <person name="Splivallo R."/>
            <person name="Traeger S."/>
            <person name="Wang M."/>
            <person name="Zifcakova L."/>
            <person name="Wipf D."/>
            <person name="Zambonelli A."/>
            <person name="Paolocci F."/>
            <person name="Nowrousian M."/>
            <person name="Ottonello S."/>
            <person name="Baldrian P."/>
            <person name="Spatafora J.W."/>
            <person name="Henrissat B."/>
            <person name="Nagy L.G."/>
            <person name="Aury J.M."/>
            <person name="Wincker P."/>
            <person name="Grigoriev I.V."/>
            <person name="Bonfante P."/>
            <person name="Martin F.M."/>
        </authorList>
    </citation>
    <scope>NUCLEOTIDE SEQUENCE [LARGE SCALE GENOMIC DNA]</scope>
    <source>
        <strain evidence="8 9">RN42</strain>
    </source>
</reference>
<keyword evidence="5 6" id="KW-0472">Membrane</keyword>
<dbReference type="STRING" id="1160509.A0A3N4I9D3"/>
<feature type="signal peptide" evidence="7">
    <location>
        <begin position="1"/>
        <end position="23"/>
    </location>
</feature>